<keyword evidence="2" id="KW-0805">Transcription regulation</keyword>
<dbReference type="GO" id="GO:0000160">
    <property type="term" value="P:phosphorelay signal transduction system"/>
    <property type="evidence" value="ECO:0007669"/>
    <property type="project" value="InterPro"/>
</dbReference>
<dbReference type="Gene3D" id="1.25.40.10">
    <property type="entry name" value="Tetratricopeptide repeat domain"/>
    <property type="match status" value="1"/>
</dbReference>
<dbReference type="SMART" id="SM00862">
    <property type="entry name" value="Trans_reg_C"/>
    <property type="match status" value="1"/>
</dbReference>
<feature type="domain" description="Bacterial transcriptional activator" evidence="6">
    <location>
        <begin position="108"/>
        <end position="248"/>
    </location>
</feature>
<accession>A0A1W2FU26</accession>
<evidence type="ECO:0000259" key="6">
    <source>
        <dbReference type="SMART" id="SM01043"/>
    </source>
</evidence>
<evidence type="ECO:0000313" key="8">
    <source>
        <dbReference type="Proteomes" id="UP000192674"/>
    </source>
</evidence>
<dbReference type="InterPro" id="IPR036388">
    <property type="entry name" value="WH-like_DNA-bd_sf"/>
</dbReference>
<dbReference type="GO" id="GO:0003677">
    <property type="term" value="F:DNA binding"/>
    <property type="evidence" value="ECO:0007669"/>
    <property type="project" value="UniProtKB-KW"/>
</dbReference>
<reference evidence="7 8" key="1">
    <citation type="submission" date="2017-04" db="EMBL/GenBank/DDBJ databases">
        <authorList>
            <person name="Afonso C.L."/>
            <person name="Miller P.J."/>
            <person name="Scott M.A."/>
            <person name="Spackman E."/>
            <person name="Goraichik I."/>
            <person name="Dimitrov K.M."/>
            <person name="Suarez D.L."/>
            <person name="Swayne D.E."/>
        </authorList>
    </citation>
    <scope>NUCLEOTIDE SEQUENCE [LARGE SCALE GENOMIC DNA]</scope>
    <source>
        <strain evidence="7 8">DSM 43828</strain>
    </source>
</reference>
<comment type="similarity">
    <text evidence="1">Belongs to the AfsR/DnrI/RedD regulatory family.</text>
</comment>
<sequence>MRWCARGFEGEVTLEFKILGTLRVYTASNEVRLTARMPRLLLAILLSGANEPVSVDVLIHALWDGRAVGNAANKLHLHAHRVRRVLDDRSRLRYEHGGYLLRVHPGELDRDHFEELLDRAAANPVTALRDLRAANALWRGRPFGELGDCQALHSEIHRLTERHLAGLEDLCAAEINQGAHAAVVSELTEMARVHPFRERVHALLMTALHRSGRQTEALAVYQRVRQTLVEELGLEPGPLLRRAHAAVLASVP</sequence>
<dbReference type="SUPFAM" id="SSF48452">
    <property type="entry name" value="TPR-like"/>
    <property type="match status" value="1"/>
</dbReference>
<proteinExistence type="inferred from homology"/>
<dbReference type="CDD" id="cd15831">
    <property type="entry name" value="BTAD"/>
    <property type="match status" value="1"/>
</dbReference>
<dbReference type="InterPro" id="IPR005158">
    <property type="entry name" value="BTAD"/>
</dbReference>
<evidence type="ECO:0000256" key="4">
    <source>
        <dbReference type="ARBA" id="ARBA00023163"/>
    </source>
</evidence>
<dbReference type="InterPro" id="IPR001867">
    <property type="entry name" value="OmpR/PhoB-type_DNA-bd"/>
</dbReference>
<dbReference type="GO" id="GO:0006355">
    <property type="term" value="P:regulation of DNA-templated transcription"/>
    <property type="evidence" value="ECO:0007669"/>
    <property type="project" value="InterPro"/>
</dbReference>
<feature type="domain" description="OmpR/PhoB-type" evidence="5">
    <location>
        <begin position="28"/>
        <end position="101"/>
    </location>
</feature>
<dbReference type="SUPFAM" id="SSF46894">
    <property type="entry name" value="C-terminal effector domain of the bipartite response regulators"/>
    <property type="match status" value="1"/>
</dbReference>
<dbReference type="Pfam" id="PF03704">
    <property type="entry name" value="BTAD"/>
    <property type="match status" value="1"/>
</dbReference>
<evidence type="ECO:0000256" key="2">
    <source>
        <dbReference type="ARBA" id="ARBA00023015"/>
    </source>
</evidence>
<keyword evidence="4" id="KW-0804">Transcription</keyword>
<gene>
    <name evidence="7" type="ORF">SAMN05661093_09080</name>
</gene>
<keyword evidence="8" id="KW-1185">Reference proteome</keyword>
<protein>
    <submittedName>
        <fullName evidence="7">DNA-binding transcriptional activator of the SARP family</fullName>
    </submittedName>
</protein>
<dbReference type="PANTHER" id="PTHR35807">
    <property type="entry name" value="TRANSCRIPTIONAL REGULATOR REDD-RELATED"/>
    <property type="match status" value="1"/>
</dbReference>
<dbReference type="InterPro" id="IPR011990">
    <property type="entry name" value="TPR-like_helical_dom_sf"/>
</dbReference>
<organism evidence="7 8">
    <name type="scientific">Kibdelosporangium aridum</name>
    <dbReference type="NCBI Taxonomy" id="2030"/>
    <lineage>
        <taxon>Bacteria</taxon>
        <taxon>Bacillati</taxon>
        <taxon>Actinomycetota</taxon>
        <taxon>Actinomycetes</taxon>
        <taxon>Pseudonocardiales</taxon>
        <taxon>Pseudonocardiaceae</taxon>
        <taxon>Kibdelosporangium</taxon>
    </lineage>
</organism>
<name>A0A1W2FU26_KIBAR</name>
<evidence type="ECO:0000256" key="3">
    <source>
        <dbReference type="ARBA" id="ARBA00023125"/>
    </source>
</evidence>
<dbReference type="SMART" id="SM01043">
    <property type="entry name" value="BTAD"/>
    <property type="match status" value="1"/>
</dbReference>
<evidence type="ECO:0000313" key="7">
    <source>
        <dbReference type="EMBL" id="SMD25383.1"/>
    </source>
</evidence>
<dbReference type="EMBL" id="FWXV01000011">
    <property type="protein sequence ID" value="SMD25383.1"/>
    <property type="molecule type" value="Genomic_DNA"/>
</dbReference>
<dbReference type="AlphaFoldDB" id="A0A1W2FU26"/>
<dbReference type="InterPro" id="IPR016032">
    <property type="entry name" value="Sig_transdc_resp-reg_C-effctor"/>
</dbReference>
<evidence type="ECO:0000259" key="5">
    <source>
        <dbReference type="SMART" id="SM00862"/>
    </source>
</evidence>
<evidence type="ECO:0000256" key="1">
    <source>
        <dbReference type="ARBA" id="ARBA00005820"/>
    </source>
</evidence>
<dbReference type="PANTHER" id="PTHR35807:SF1">
    <property type="entry name" value="TRANSCRIPTIONAL REGULATOR REDD"/>
    <property type="match status" value="1"/>
</dbReference>
<dbReference type="InterPro" id="IPR051677">
    <property type="entry name" value="AfsR-DnrI-RedD_regulator"/>
</dbReference>
<keyword evidence="3 7" id="KW-0238">DNA-binding</keyword>
<dbReference type="Proteomes" id="UP000192674">
    <property type="component" value="Unassembled WGS sequence"/>
</dbReference>
<dbReference type="Gene3D" id="1.10.10.10">
    <property type="entry name" value="Winged helix-like DNA-binding domain superfamily/Winged helix DNA-binding domain"/>
    <property type="match status" value="1"/>
</dbReference>